<dbReference type="PANTHER" id="PTHR14593">
    <property type="entry name" value="WD REPEAT-CONTAINING PROTEIN 11"/>
    <property type="match status" value="1"/>
</dbReference>
<dbReference type="InterPro" id="IPR057853">
    <property type="entry name" value="Beta-prop_WDR11_2nd"/>
</dbReference>
<sequence>MAYRLPHVVMGDRLGNIRWWDVTTGQSSSFNTHREGIRRIKFSPVVPGDRSLGRIAVLFNDNTFSVFDLDSQDPLANSLLLTQFPGTLVLELDWLPVRTDKNDPLVLCIAGADSSFRLIQVNIDKKVGYGAQPGSVKERFRPMPLCSPVLLPTAHALQNASFVPSSNQGIKPL</sequence>
<keyword evidence="3" id="KW-1185">Reference proteome</keyword>
<reference evidence="2 3" key="1">
    <citation type="journal article" date="2016" name="Sci. Rep.">
        <title>The genome sequence of the outbreeding globe artichoke constructed de novo incorporating a phase-aware low-pass sequencing strategy of F1 progeny.</title>
        <authorList>
            <person name="Scaglione D."/>
            <person name="Reyes-Chin-Wo S."/>
            <person name="Acquadro A."/>
            <person name="Froenicke L."/>
            <person name="Portis E."/>
            <person name="Beitel C."/>
            <person name="Tirone M."/>
            <person name="Mauro R."/>
            <person name="Lo Monaco A."/>
            <person name="Mauromicale G."/>
            <person name="Faccioli P."/>
            <person name="Cattivelli L."/>
            <person name="Rieseberg L."/>
            <person name="Michelmore R."/>
            <person name="Lanteri S."/>
        </authorList>
    </citation>
    <scope>NUCLEOTIDE SEQUENCE [LARGE SCALE GENOMIC DNA]</scope>
    <source>
        <strain evidence="2">2C</strain>
    </source>
</reference>
<organism evidence="2 3">
    <name type="scientific">Cynara cardunculus var. scolymus</name>
    <name type="common">Globe artichoke</name>
    <name type="synonym">Cynara scolymus</name>
    <dbReference type="NCBI Taxonomy" id="59895"/>
    <lineage>
        <taxon>Eukaryota</taxon>
        <taxon>Viridiplantae</taxon>
        <taxon>Streptophyta</taxon>
        <taxon>Embryophyta</taxon>
        <taxon>Tracheophyta</taxon>
        <taxon>Spermatophyta</taxon>
        <taxon>Magnoliopsida</taxon>
        <taxon>eudicotyledons</taxon>
        <taxon>Gunneridae</taxon>
        <taxon>Pentapetalae</taxon>
        <taxon>asterids</taxon>
        <taxon>campanulids</taxon>
        <taxon>Asterales</taxon>
        <taxon>Asteraceae</taxon>
        <taxon>Carduoideae</taxon>
        <taxon>Cardueae</taxon>
        <taxon>Carduinae</taxon>
        <taxon>Cynara</taxon>
    </lineage>
</organism>
<protein>
    <submittedName>
        <fullName evidence="2">WD40-repeat-containing domain-containing protein</fullName>
    </submittedName>
</protein>
<proteinExistence type="predicted"/>
<dbReference type="STRING" id="59895.A0A103YM85"/>
<dbReference type="EMBL" id="LEKV01000060">
    <property type="protein sequence ID" value="KVI11654.1"/>
    <property type="molecule type" value="Genomic_DNA"/>
</dbReference>
<feature type="non-terminal residue" evidence="2">
    <location>
        <position position="173"/>
    </location>
</feature>
<comment type="caution">
    <text evidence="2">The sequence shown here is derived from an EMBL/GenBank/DDBJ whole genome shotgun (WGS) entry which is preliminary data.</text>
</comment>
<dbReference type="SUPFAM" id="SSF50978">
    <property type="entry name" value="WD40 repeat-like"/>
    <property type="match status" value="1"/>
</dbReference>
<feature type="domain" description="WDR11 second beta-propeller" evidence="1">
    <location>
        <begin position="1"/>
        <end position="143"/>
    </location>
</feature>
<dbReference type="Proteomes" id="UP000243975">
    <property type="component" value="Unassembled WGS sequence"/>
</dbReference>
<evidence type="ECO:0000313" key="2">
    <source>
        <dbReference type="EMBL" id="KVI11654.1"/>
    </source>
</evidence>
<dbReference type="Gramene" id="KVI11654">
    <property type="protein sequence ID" value="KVI11654"/>
    <property type="gene ID" value="Ccrd_009931"/>
</dbReference>
<accession>A0A103YM85</accession>
<dbReference type="InterPro" id="IPR015943">
    <property type="entry name" value="WD40/YVTN_repeat-like_dom_sf"/>
</dbReference>
<name>A0A103YM85_CYNCS</name>
<dbReference type="AlphaFoldDB" id="A0A103YM85"/>
<dbReference type="InterPro" id="IPR036322">
    <property type="entry name" value="WD40_repeat_dom_sf"/>
</dbReference>
<dbReference type="PANTHER" id="PTHR14593:SF7">
    <property type="entry name" value="WD40_YVTN REPEAT-LIKE-CONTAINING DOMAIN-CONTAINING PROTEIN-RELATED"/>
    <property type="match status" value="1"/>
</dbReference>
<gene>
    <name evidence="2" type="ORF">Ccrd_009931</name>
</gene>
<dbReference type="InterPro" id="IPR039694">
    <property type="entry name" value="WDR11"/>
</dbReference>
<evidence type="ECO:0000259" key="1">
    <source>
        <dbReference type="Pfam" id="PF23752"/>
    </source>
</evidence>
<dbReference type="GO" id="GO:0005737">
    <property type="term" value="C:cytoplasm"/>
    <property type="evidence" value="ECO:0007669"/>
    <property type="project" value="TreeGrafter"/>
</dbReference>
<evidence type="ECO:0000313" key="3">
    <source>
        <dbReference type="Proteomes" id="UP000243975"/>
    </source>
</evidence>
<dbReference type="Gene3D" id="2.130.10.10">
    <property type="entry name" value="YVTN repeat-like/Quinoprotein amine dehydrogenase"/>
    <property type="match status" value="1"/>
</dbReference>
<dbReference type="Pfam" id="PF23752">
    <property type="entry name" value="Beta-prop_WDR11_2nd"/>
    <property type="match status" value="1"/>
</dbReference>